<evidence type="ECO:0000313" key="1">
    <source>
        <dbReference type="EMBL" id="CAG8537496.1"/>
    </source>
</evidence>
<keyword evidence="2" id="KW-1185">Reference proteome</keyword>
<gene>
    <name evidence="1" type="ORF">DEBURN_LOCUS6445</name>
</gene>
<name>A0A9N9FHW6_9GLOM</name>
<dbReference type="InterPro" id="IPR032675">
    <property type="entry name" value="LRR_dom_sf"/>
</dbReference>
<dbReference type="AlphaFoldDB" id="A0A9N9FHW6"/>
<accession>A0A9N9FHW6</accession>
<reference evidence="1" key="1">
    <citation type="submission" date="2021-06" db="EMBL/GenBank/DDBJ databases">
        <authorList>
            <person name="Kallberg Y."/>
            <person name="Tangrot J."/>
            <person name="Rosling A."/>
        </authorList>
    </citation>
    <scope>NUCLEOTIDE SEQUENCE</scope>
    <source>
        <strain evidence="1">AZ414A</strain>
    </source>
</reference>
<dbReference type="Proteomes" id="UP000789706">
    <property type="component" value="Unassembled WGS sequence"/>
</dbReference>
<dbReference type="Gene3D" id="3.80.10.10">
    <property type="entry name" value="Ribonuclease Inhibitor"/>
    <property type="match status" value="1"/>
</dbReference>
<protein>
    <submittedName>
        <fullName evidence="1">7841_t:CDS:1</fullName>
    </submittedName>
</protein>
<organism evidence="1 2">
    <name type="scientific">Diversispora eburnea</name>
    <dbReference type="NCBI Taxonomy" id="1213867"/>
    <lineage>
        <taxon>Eukaryota</taxon>
        <taxon>Fungi</taxon>
        <taxon>Fungi incertae sedis</taxon>
        <taxon>Mucoromycota</taxon>
        <taxon>Glomeromycotina</taxon>
        <taxon>Glomeromycetes</taxon>
        <taxon>Diversisporales</taxon>
        <taxon>Diversisporaceae</taxon>
        <taxon>Diversispora</taxon>
    </lineage>
</organism>
<comment type="caution">
    <text evidence="1">The sequence shown here is derived from an EMBL/GenBank/DDBJ whole genome shotgun (WGS) entry which is preliminary data.</text>
</comment>
<sequence>MATKISTEILIKILKNVKSSRSTQNLYSSLLVNRIWCKVTIPILWELTLGQEIWMGYEVEKKSLCIRTYISCMKTQARTSLIQNGFDLSESIISILELPGAPKVFKKLESFTSKIENICPLYKSIALNCDNILNLDLFVSDSHVILSAKLISVQKLLENLSIVVVNKHLDCNSLFWAIISQKDTLKSLRLHYLNLNHVEWNSSLIGQFISLQELYIEDCSGFHKSDYLFLASSFTQLSNFRYIHSESAVQEYSQEFIIKILETANINLKNIYLDLYPEFTFDIISAILNYCTRITESSLNSLNSEQVIKIFNHNFNELRRFPFYCEIEGFDADELLCKMAKNVPESLETIEIIMGYENPWMISASSLRKFFRGWCYKGLDRNKNVIARYTGSLPFTLSDEHFKVIEEYGVQFDIE</sequence>
<dbReference type="OrthoDB" id="2631350at2759"/>
<proteinExistence type="predicted"/>
<evidence type="ECO:0000313" key="2">
    <source>
        <dbReference type="Proteomes" id="UP000789706"/>
    </source>
</evidence>
<dbReference type="EMBL" id="CAJVPK010000663">
    <property type="protein sequence ID" value="CAG8537496.1"/>
    <property type="molecule type" value="Genomic_DNA"/>
</dbReference>